<feature type="compositionally biased region" description="Basic and acidic residues" evidence="1">
    <location>
        <begin position="259"/>
        <end position="268"/>
    </location>
</feature>
<name>A0A016VED7_9BILA</name>
<feature type="compositionally biased region" description="Basic and acidic residues" evidence="1">
    <location>
        <begin position="275"/>
        <end position="284"/>
    </location>
</feature>
<gene>
    <name evidence="2" type="primary">Acey_s0012.g1682</name>
    <name evidence="2" type="ORF">Y032_0012g1682</name>
</gene>
<dbReference type="AlphaFoldDB" id="A0A016VED7"/>
<feature type="region of interest" description="Disordered" evidence="1">
    <location>
        <begin position="255"/>
        <end position="284"/>
    </location>
</feature>
<evidence type="ECO:0000256" key="1">
    <source>
        <dbReference type="SAM" id="MobiDB-lite"/>
    </source>
</evidence>
<evidence type="ECO:0000313" key="2">
    <source>
        <dbReference type="EMBL" id="EYC25068.1"/>
    </source>
</evidence>
<dbReference type="Proteomes" id="UP000024635">
    <property type="component" value="Unassembled WGS sequence"/>
</dbReference>
<proteinExistence type="predicted"/>
<evidence type="ECO:0000313" key="3">
    <source>
        <dbReference type="Proteomes" id="UP000024635"/>
    </source>
</evidence>
<dbReference type="EMBL" id="JARK01001348">
    <property type="protein sequence ID" value="EYC25068.1"/>
    <property type="molecule type" value="Genomic_DNA"/>
</dbReference>
<reference evidence="3" key="1">
    <citation type="journal article" date="2015" name="Nat. Genet.">
        <title>The genome and transcriptome of the zoonotic hookworm Ancylostoma ceylanicum identify infection-specific gene families.</title>
        <authorList>
            <person name="Schwarz E.M."/>
            <person name="Hu Y."/>
            <person name="Antoshechkin I."/>
            <person name="Miller M.M."/>
            <person name="Sternberg P.W."/>
            <person name="Aroian R.V."/>
        </authorList>
    </citation>
    <scope>NUCLEOTIDE SEQUENCE</scope>
    <source>
        <strain evidence="3">HY135</strain>
    </source>
</reference>
<comment type="caution">
    <text evidence="2">The sequence shown here is derived from an EMBL/GenBank/DDBJ whole genome shotgun (WGS) entry which is preliminary data.</text>
</comment>
<organism evidence="2 3">
    <name type="scientific">Ancylostoma ceylanicum</name>
    <dbReference type="NCBI Taxonomy" id="53326"/>
    <lineage>
        <taxon>Eukaryota</taxon>
        <taxon>Metazoa</taxon>
        <taxon>Ecdysozoa</taxon>
        <taxon>Nematoda</taxon>
        <taxon>Chromadorea</taxon>
        <taxon>Rhabditida</taxon>
        <taxon>Rhabditina</taxon>
        <taxon>Rhabditomorpha</taxon>
        <taxon>Strongyloidea</taxon>
        <taxon>Ancylostomatidae</taxon>
        <taxon>Ancylostomatinae</taxon>
        <taxon>Ancylostoma</taxon>
    </lineage>
</organism>
<dbReference type="OrthoDB" id="5862059at2759"/>
<sequence length="284" mass="31845">MKCAFNNAAWIESEPVLIYHSDVVDINDLTGDSSIGSNVKVRWHGKLYSAKVLFKGSKTACETAVKEVTFEGTIPERFFLIGDGTHSRPAPSRTDESSCPSLEQTVKEGFSEIMERIKHVGATTASRSSDFETRSTLRRLEMRLDSLYAIVEEIRANIPKPILADAIDFNIMSQERVESLLAAKCGSMNKFALALEKDVFADNSRDLALNIDDRIESGHKITFIRQCIMKYFQVAPPAQESMWRSVKAVLNGRARKTRGRSELQRDELFSTPSPSEDHFDGSEE</sequence>
<protein>
    <submittedName>
        <fullName evidence="2">Uncharacterized protein</fullName>
    </submittedName>
</protein>
<accession>A0A016VED7</accession>
<keyword evidence="3" id="KW-1185">Reference proteome</keyword>